<protein>
    <recommendedName>
        <fullName evidence="9">Major facilitator superfamily (MFS) profile domain-containing protein</fullName>
    </recommendedName>
</protein>
<feature type="transmembrane region" description="Helical" evidence="8">
    <location>
        <begin position="180"/>
        <end position="199"/>
    </location>
</feature>
<dbReference type="NCBIfam" id="TIGR00879">
    <property type="entry name" value="SP"/>
    <property type="match status" value="1"/>
</dbReference>
<keyword evidence="5 8" id="KW-1133">Transmembrane helix</keyword>
<keyword evidence="11" id="KW-1185">Reference proteome</keyword>
<dbReference type="Proteomes" id="UP001333710">
    <property type="component" value="Chromosome"/>
</dbReference>
<accession>A0AA48KV51</accession>
<keyword evidence="6 8" id="KW-0472">Membrane</keyword>
<dbReference type="GO" id="GO:0016020">
    <property type="term" value="C:membrane"/>
    <property type="evidence" value="ECO:0007669"/>
    <property type="project" value="UniProtKB-SubCell"/>
</dbReference>
<dbReference type="InterPro" id="IPR003663">
    <property type="entry name" value="Sugar/inositol_transpt"/>
</dbReference>
<keyword evidence="3 7" id="KW-0813">Transport</keyword>
<dbReference type="KEGG" id="pmaw:MACH26_26660"/>
<dbReference type="InterPro" id="IPR020846">
    <property type="entry name" value="MFS_dom"/>
</dbReference>
<dbReference type="PANTHER" id="PTHR48020:SF12">
    <property type="entry name" value="PROTON MYO-INOSITOL COTRANSPORTER"/>
    <property type="match status" value="1"/>
</dbReference>
<feature type="transmembrane region" description="Helical" evidence="8">
    <location>
        <begin position="333"/>
        <end position="353"/>
    </location>
</feature>
<feature type="transmembrane region" description="Helical" evidence="8">
    <location>
        <begin position="104"/>
        <end position="125"/>
    </location>
</feature>
<gene>
    <name evidence="10" type="ORF">MACH26_26660</name>
</gene>
<feature type="domain" description="Major facilitator superfamily (MFS) profile" evidence="9">
    <location>
        <begin position="13"/>
        <end position="512"/>
    </location>
</feature>
<feature type="transmembrane region" description="Helical" evidence="8">
    <location>
        <begin position="266"/>
        <end position="290"/>
    </location>
</feature>
<feature type="transmembrane region" description="Helical" evidence="8">
    <location>
        <begin position="12"/>
        <end position="35"/>
    </location>
</feature>
<evidence type="ECO:0000256" key="3">
    <source>
        <dbReference type="ARBA" id="ARBA00022448"/>
    </source>
</evidence>
<evidence type="ECO:0000256" key="4">
    <source>
        <dbReference type="ARBA" id="ARBA00022692"/>
    </source>
</evidence>
<dbReference type="RefSeq" id="WP_338293133.1">
    <property type="nucleotide sequence ID" value="NZ_AP027272.1"/>
</dbReference>
<dbReference type="InterPro" id="IPR050814">
    <property type="entry name" value="Myo-inositol_Transporter"/>
</dbReference>
<feature type="transmembrane region" description="Helical" evidence="8">
    <location>
        <begin position="453"/>
        <end position="477"/>
    </location>
</feature>
<comment type="similarity">
    <text evidence="2 7">Belongs to the major facilitator superfamily. Sugar transporter (TC 2.A.1.1) family.</text>
</comment>
<feature type="transmembrane region" description="Helical" evidence="8">
    <location>
        <begin position="305"/>
        <end position="326"/>
    </location>
</feature>
<evidence type="ECO:0000313" key="10">
    <source>
        <dbReference type="EMBL" id="BDX07145.1"/>
    </source>
</evidence>
<dbReference type="PRINTS" id="PR00171">
    <property type="entry name" value="SUGRTRNSPORT"/>
</dbReference>
<name>A0AA48KV51_9ALTE</name>
<evidence type="ECO:0000256" key="7">
    <source>
        <dbReference type="RuleBase" id="RU003346"/>
    </source>
</evidence>
<dbReference type="PROSITE" id="PS50850">
    <property type="entry name" value="MFS"/>
    <property type="match status" value="1"/>
</dbReference>
<dbReference type="InterPro" id="IPR005829">
    <property type="entry name" value="Sugar_transporter_CS"/>
</dbReference>
<feature type="transmembrane region" description="Helical" evidence="8">
    <location>
        <begin position="137"/>
        <end position="160"/>
    </location>
</feature>
<feature type="transmembrane region" description="Helical" evidence="8">
    <location>
        <begin position="423"/>
        <end position="446"/>
    </location>
</feature>
<dbReference type="SUPFAM" id="SSF103473">
    <property type="entry name" value="MFS general substrate transporter"/>
    <property type="match status" value="1"/>
</dbReference>
<evidence type="ECO:0000256" key="2">
    <source>
        <dbReference type="ARBA" id="ARBA00010992"/>
    </source>
</evidence>
<evidence type="ECO:0000256" key="8">
    <source>
        <dbReference type="SAM" id="Phobius"/>
    </source>
</evidence>
<feature type="transmembrane region" description="Helical" evidence="8">
    <location>
        <begin position="47"/>
        <end position="67"/>
    </location>
</feature>
<dbReference type="InterPro" id="IPR036259">
    <property type="entry name" value="MFS_trans_sf"/>
</dbReference>
<dbReference type="GO" id="GO:0022857">
    <property type="term" value="F:transmembrane transporter activity"/>
    <property type="evidence" value="ECO:0007669"/>
    <property type="project" value="InterPro"/>
</dbReference>
<evidence type="ECO:0000313" key="11">
    <source>
        <dbReference type="Proteomes" id="UP001333710"/>
    </source>
</evidence>
<dbReference type="PROSITE" id="PS00217">
    <property type="entry name" value="SUGAR_TRANSPORT_2"/>
    <property type="match status" value="1"/>
</dbReference>
<proteinExistence type="inferred from homology"/>
<dbReference type="EMBL" id="AP027272">
    <property type="protein sequence ID" value="BDX07145.1"/>
    <property type="molecule type" value="Genomic_DNA"/>
</dbReference>
<evidence type="ECO:0000256" key="1">
    <source>
        <dbReference type="ARBA" id="ARBA00004141"/>
    </source>
</evidence>
<organism evidence="10 11">
    <name type="scientific">Planctobacterium marinum</name>
    <dbReference type="NCBI Taxonomy" id="1631968"/>
    <lineage>
        <taxon>Bacteria</taxon>
        <taxon>Pseudomonadati</taxon>
        <taxon>Pseudomonadota</taxon>
        <taxon>Gammaproteobacteria</taxon>
        <taxon>Alteromonadales</taxon>
        <taxon>Alteromonadaceae</taxon>
        <taxon>Planctobacterium</taxon>
    </lineage>
</organism>
<feature type="transmembrane region" description="Helical" evidence="8">
    <location>
        <begin position="79"/>
        <end position="98"/>
    </location>
</feature>
<comment type="subcellular location">
    <subcellularLocation>
        <location evidence="1">Membrane</location>
        <topology evidence="1">Multi-pass membrane protein</topology>
    </subcellularLocation>
</comment>
<dbReference type="Pfam" id="PF00083">
    <property type="entry name" value="Sugar_tr"/>
    <property type="match status" value="2"/>
</dbReference>
<keyword evidence="4 8" id="KW-0812">Transmembrane</keyword>
<dbReference type="Gene3D" id="1.20.1250.20">
    <property type="entry name" value="MFS general substrate transporter like domains"/>
    <property type="match status" value="2"/>
</dbReference>
<dbReference type="PANTHER" id="PTHR48020">
    <property type="entry name" value="PROTON MYO-INOSITOL COTRANSPORTER"/>
    <property type="match status" value="1"/>
</dbReference>
<sequence>MTNKAYTVQTAQIALIVALGGFLMGFDASVISGVVKFIEAEFALTKIQLGWAVASLTLTATLGMMVSGPLSDKFGRKPVLKGAALLFFVSALGSAFAPDYTTLVIARMVGGLGVGAALIIAPMYIAEVSPAHLRGRLVSMNQLNIVIGISVAFFSNYLILKLGSSESSWVATLGLEKWQWRWMLGIEALPALLYFIFLFRVPESPRWLVAQGRQSEAKQTLSRINSDEDAERELLQIEEHLKKDEKESNVSLVEKLKNLLHPRLRFVLFIGLSVSVIQQLTGINAVFFYAPMIFEQSGIGTDASFLQAIAVGLTNLVFTFVAIYLIDKVGRKLLLVVGLAGIAISMFSLSHGFGSATYQITPETYQTLPNEIKIPEIQALQGEVFDNDLAFKSKLRETLGEARFIQYESALLTAAITMNKNQILFSIIGFVACFAFSLGPIMWVLFSELFPNYIRGVAISFVGLVNSGVSFGVQLIFPWELANLGNAMTFLLYGMVAVIGLGIIIKWLPETKGLSLEELEDHLVNNR</sequence>
<dbReference type="AlphaFoldDB" id="A0AA48KV51"/>
<dbReference type="PROSITE" id="PS00216">
    <property type="entry name" value="SUGAR_TRANSPORT_1"/>
    <property type="match status" value="2"/>
</dbReference>
<reference evidence="10" key="1">
    <citation type="submission" date="2023-01" db="EMBL/GenBank/DDBJ databases">
        <title>Complete genome sequence of Planctobacterium marinum strain Dej080120_11.</title>
        <authorList>
            <person name="Ueki S."/>
            <person name="Maruyama F."/>
        </authorList>
    </citation>
    <scope>NUCLEOTIDE SEQUENCE</scope>
    <source>
        <strain evidence="10">Dej080120_11</strain>
    </source>
</reference>
<evidence type="ECO:0000256" key="6">
    <source>
        <dbReference type="ARBA" id="ARBA00023136"/>
    </source>
</evidence>
<dbReference type="InterPro" id="IPR005828">
    <property type="entry name" value="MFS_sugar_transport-like"/>
</dbReference>
<evidence type="ECO:0000259" key="9">
    <source>
        <dbReference type="PROSITE" id="PS50850"/>
    </source>
</evidence>
<feature type="transmembrane region" description="Helical" evidence="8">
    <location>
        <begin position="489"/>
        <end position="508"/>
    </location>
</feature>
<evidence type="ECO:0000256" key="5">
    <source>
        <dbReference type="ARBA" id="ARBA00022989"/>
    </source>
</evidence>